<gene>
    <name evidence="1" type="ORF">IV454_17815</name>
</gene>
<organism evidence="1 2">
    <name type="scientific">Massilia antarctica</name>
    <dbReference type="NCBI Taxonomy" id="2765360"/>
    <lineage>
        <taxon>Bacteria</taxon>
        <taxon>Pseudomonadati</taxon>
        <taxon>Pseudomonadota</taxon>
        <taxon>Betaproteobacteria</taxon>
        <taxon>Burkholderiales</taxon>
        <taxon>Oxalobacteraceae</taxon>
        <taxon>Telluria group</taxon>
        <taxon>Massilia</taxon>
    </lineage>
</organism>
<dbReference type="Proteomes" id="UP000662888">
    <property type="component" value="Chromosome"/>
</dbReference>
<dbReference type="GO" id="GO:0004519">
    <property type="term" value="F:endonuclease activity"/>
    <property type="evidence" value="ECO:0007669"/>
    <property type="project" value="UniProtKB-KW"/>
</dbReference>
<evidence type="ECO:0000313" key="2">
    <source>
        <dbReference type="Proteomes" id="UP000662888"/>
    </source>
</evidence>
<reference evidence="1 2" key="1">
    <citation type="submission" date="2020-11" db="EMBL/GenBank/DDBJ databases">
        <authorList>
            <person name="Sun Q."/>
        </authorList>
    </citation>
    <scope>NUCLEOTIDE SEQUENCE [LARGE SCALE GENOMIC DNA]</scope>
    <source>
        <strain evidence="1 2">P8398</strain>
    </source>
</reference>
<keyword evidence="1" id="KW-0540">Nuclease</keyword>
<keyword evidence="2" id="KW-1185">Reference proteome</keyword>
<accession>A0AA48W9X6</accession>
<dbReference type="InterPro" id="IPR032869">
    <property type="entry name" value="WHH_dom_containing"/>
</dbReference>
<evidence type="ECO:0000313" key="1">
    <source>
        <dbReference type="EMBL" id="QPI47470.1"/>
    </source>
</evidence>
<keyword evidence="1" id="KW-0378">Hydrolase</keyword>
<dbReference type="EMBL" id="CP065053">
    <property type="protein sequence ID" value="QPI47470.1"/>
    <property type="molecule type" value="Genomic_DNA"/>
</dbReference>
<proteinExistence type="predicted"/>
<dbReference type="RefSeq" id="WP_206087176.1">
    <property type="nucleotide sequence ID" value="NZ_CP065053.1"/>
</dbReference>
<keyword evidence="1" id="KW-0255">Endonuclease</keyword>
<dbReference type="Pfam" id="PF14414">
    <property type="entry name" value="WHH"/>
    <property type="match status" value="1"/>
</dbReference>
<protein>
    <submittedName>
        <fullName evidence="1">HNH endonuclease</fullName>
    </submittedName>
</protein>
<name>A0AA48W9X6_9BURK</name>
<sequence>MTYSVNPGITFSLITAQYPNGYPDYKGGGYVRQSVEINMVPNHTTDFVNADKNAPLGPKLPENTWHHKEDVRTMEEINKIIHARFTHKGGVSIKKSGG</sequence>